<dbReference type="Proteomes" id="UP001225072">
    <property type="component" value="Unassembled WGS sequence"/>
</dbReference>
<proteinExistence type="predicted"/>
<dbReference type="EMBL" id="JAUTAL010000001">
    <property type="protein sequence ID" value="MDQ1095455.1"/>
    <property type="molecule type" value="Genomic_DNA"/>
</dbReference>
<reference evidence="1 2" key="1">
    <citation type="submission" date="2023-07" db="EMBL/GenBank/DDBJ databases">
        <title>Functional and genomic diversity of the sorghum phyllosphere microbiome.</title>
        <authorList>
            <person name="Shade A."/>
        </authorList>
    </citation>
    <scope>NUCLEOTIDE SEQUENCE [LARGE SCALE GENOMIC DNA]</scope>
    <source>
        <strain evidence="1 2">SORGH_AS_1064</strain>
    </source>
</reference>
<organism evidence="1 2">
    <name type="scientific">Chryseobacterium camelliae</name>
    <dbReference type="NCBI Taxonomy" id="1265445"/>
    <lineage>
        <taxon>Bacteria</taxon>
        <taxon>Pseudomonadati</taxon>
        <taxon>Bacteroidota</taxon>
        <taxon>Flavobacteriia</taxon>
        <taxon>Flavobacteriales</taxon>
        <taxon>Weeksellaceae</taxon>
        <taxon>Chryseobacterium group</taxon>
        <taxon>Chryseobacterium</taxon>
    </lineage>
</organism>
<name>A0ABU0TEG5_9FLAO</name>
<accession>A0ABU0TEG5</accession>
<dbReference type="RefSeq" id="WP_307453700.1">
    <property type="nucleotide sequence ID" value="NZ_JAUTAL010000001.1"/>
</dbReference>
<keyword evidence="2" id="KW-1185">Reference proteome</keyword>
<gene>
    <name evidence="1" type="ORF">QE404_000602</name>
</gene>
<evidence type="ECO:0000313" key="2">
    <source>
        <dbReference type="Proteomes" id="UP001225072"/>
    </source>
</evidence>
<evidence type="ECO:0000313" key="1">
    <source>
        <dbReference type="EMBL" id="MDQ1095455.1"/>
    </source>
</evidence>
<protein>
    <submittedName>
        <fullName evidence="1">Uncharacterized protein</fullName>
    </submittedName>
</protein>
<comment type="caution">
    <text evidence="1">The sequence shown here is derived from an EMBL/GenBank/DDBJ whole genome shotgun (WGS) entry which is preliminary data.</text>
</comment>
<sequence>MSFLKSEDQEKYSAILDVLDKQHLSFCDFMKREYEIDDSCYAIARSKYPEPEMQMQFVQCHDQAFGLLHTRFLKQIHLTEHQANYLSALYYFNQDIRNICGSY</sequence>